<keyword evidence="5" id="KW-0677">Repeat</keyword>
<dbReference type="InterPro" id="IPR003136">
    <property type="entry name" value="Cytidylate_kin"/>
</dbReference>
<comment type="subunit">
    <text evidence="12">Associates with the 50S ribosomal subunit.</text>
</comment>
<feature type="binding site" evidence="12">
    <location>
        <begin position="285"/>
        <end position="292"/>
    </location>
    <ligand>
        <name>GTP</name>
        <dbReference type="ChEBI" id="CHEBI:37565"/>
        <label>1</label>
    </ligand>
</feature>
<dbReference type="EC" id="2.7.4.25" evidence="13"/>
<dbReference type="PROSITE" id="PS51712">
    <property type="entry name" value="G_ENGA"/>
    <property type="match status" value="2"/>
</dbReference>
<dbReference type="CDD" id="cd01895">
    <property type="entry name" value="EngA2"/>
    <property type="match status" value="1"/>
</dbReference>
<feature type="binding site" evidence="12">
    <location>
        <begin position="460"/>
        <end position="467"/>
    </location>
    <ligand>
        <name>GTP</name>
        <dbReference type="ChEBI" id="CHEBI:37565"/>
        <label>2</label>
    </ligand>
</feature>
<keyword evidence="9 12" id="KW-0342">GTP-binding</keyword>
<dbReference type="GO" id="GO:0005525">
    <property type="term" value="F:GTP binding"/>
    <property type="evidence" value="ECO:0007669"/>
    <property type="project" value="UniProtKB-UniRule"/>
</dbReference>
<evidence type="ECO:0000256" key="7">
    <source>
        <dbReference type="ARBA" id="ARBA00022777"/>
    </source>
</evidence>
<protein>
    <recommendedName>
        <fullName evidence="12 13">Multifunctional fusion protein</fullName>
    </recommendedName>
    <domain>
        <recommendedName>
            <fullName evidence="13">Cytidylate kinase</fullName>
            <shortName evidence="13">CK</shortName>
            <ecNumber evidence="13">2.7.4.25</ecNumber>
        </recommendedName>
        <alternativeName>
            <fullName evidence="13">Cytidine monophosphate kinase</fullName>
            <shortName evidence="13">CMP kinase</shortName>
        </alternativeName>
    </domain>
    <domain>
        <recommendedName>
            <fullName evidence="12">GTPase Der</fullName>
        </recommendedName>
        <alternativeName>
            <fullName evidence="12">GTP-binding protein EngA</fullName>
        </alternativeName>
    </domain>
</protein>
<feature type="domain" description="EngA-type G" evidence="15">
    <location>
        <begin position="454"/>
        <end position="627"/>
    </location>
</feature>
<dbReference type="InterPro" id="IPR011994">
    <property type="entry name" value="Cytidylate_kinase_dom"/>
</dbReference>
<comment type="similarity">
    <text evidence="1 12 14">Belongs to the TRAFAC class TrmE-Era-EngA-EngB-Septin-like GTPase superfamily. EngA (Der) GTPase family.</text>
</comment>
<dbReference type="Proteomes" id="UP000216074">
    <property type="component" value="Unassembled WGS sequence"/>
</dbReference>
<proteinExistence type="inferred from homology"/>
<dbReference type="CDD" id="cd01894">
    <property type="entry name" value="EngA1"/>
    <property type="match status" value="1"/>
</dbReference>
<dbReference type="InterPro" id="IPR016484">
    <property type="entry name" value="GTPase_Der"/>
</dbReference>
<evidence type="ECO:0000256" key="5">
    <source>
        <dbReference type="ARBA" id="ARBA00022737"/>
    </source>
</evidence>
<evidence type="ECO:0000313" key="16">
    <source>
        <dbReference type="EMBL" id="OZG62918.1"/>
    </source>
</evidence>
<dbReference type="PANTHER" id="PTHR43834:SF6">
    <property type="entry name" value="GTPASE DER"/>
    <property type="match status" value="1"/>
</dbReference>
<dbReference type="InterPro" id="IPR032859">
    <property type="entry name" value="KH_dom-like"/>
</dbReference>
<evidence type="ECO:0000259" key="15">
    <source>
        <dbReference type="PROSITE" id="PS51712"/>
    </source>
</evidence>
<dbReference type="Gene3D" id="3.30.300.20">
    <property type="match status" value="1"/>
</dbReference>
<dbReference type="GO" id="GO:0036431">
    <property type="term" value="F:dCMP kinase activity"/>
    <property type="evidence" value="ECO:0007669"/>
    <property type="project" value="InterPro"/>
</dbReference>
<dbReference type="Pfam" id="PF01926">
    <property type="entry name" value="MMR_HSR1"/>
    <property type="match status" value="2"/>
</dbReference>
<keyword evidence="3 12" id="KW-0690">Ribosome biogenesis</keyword>
<dbReference type="GO" id="GO:0005737">
    <property type="term" value="C:cytoplasm"/>
    <property type="evidence" value="ECO:0007669"/>
    <property type="project" value="UniProtKB-SubCell"/>
</dbReference>
<evidence type="ECO:0000256" key="4">
    <source>
        <dbReference type="ARBA" id="ARBA00022679"/>
    </source>
</evidence>
<dbReference type="NCBIfam" id="TIGR03594">
    <property type="entry name" value="GTPase_EngA"/>
    <property type="match status" value="1"/>
</dbReference>
<dbReference type="PRINTS" id="PR00326">
    <property type="entry name" value="GTP1OBG"/>
</dbReference>
<dbReference type="GO" id="GO:0005524">
    <property type="term" value="F:ATP binding"/>
    <property type="evidence" value="ECO:0007669"/>
    <property type="project" value="UniProtKB-UniRule"/>
</dbReference>
<dbReference type="SUPFAM" id="SSF52540">
    <property type="entry name" value="P-loop containing nucleoside triphosphate hydrolases"/>
    <property type="match status" value="3"/>
</dbReference>
<dbReference type="EMBL" id="MWWY01000043">
    <property type="protein sequence ID" value="OZG62918.1"/>
    <property type="molecule type" value="Genomic_DNA"/>
</dbReference>
<evidence type="ECO:0000256" key="6">
    <source>
        <dbReference type="ARBA" id="ARBA00022741"/>
    </source>
</evidence>
<gene>
    <name evidence="13" type="primary">cmk</name>
    <name evidence="12" type="synonym">der</name>
    <name evidence="16" type="ORF">BHAP_2021</name>
</gene>
<dbReference type="InterPro" id="IPR027417">
    <property type="entry name" value="P-loop_NTPase"/>
</dbReference>
<dbReference type="Gene3D" id="3.40.50.300">
    <property type="entry name" value="P-loop containing nucleotide triphosphate hydrolases"/>
    <property type="match status" value="3"/>
</dbReference>
<evidence type="ECO:0000256" key="11">
    <source>
        <dbReference type="ARBA" id="ARBA00048478"/>
    </source>
</evidence>
<organism evidence="16 17">
    <name type="scientific">Bifidobacterium hapali</name>
    <dbReference type="NCBI Taxonomy" id="1630172"/>
    <lineage>
        <taxon>Bacteria</taxon>
        <taxon>Bacillati</taxon>
        <taxon>Actinomycetota</taxon>
        <taxon>Actinomycetes</taxon>
        <taxon>Bifidobacteriales</taxon>
        <taxon>Bifidobacteriaceae</taxon>
        <taxon>Bifidobacterium</taxon>
    </lineage>
</organism>
<feature type="binding site" evidence="12">
    <location>
        <begin position="507"/>
        <end position="511"/>
    </location>
    <ligand>
        <name>GTP</name>
        <dbReference type="ChEBI" id="CHEBI:37565"/>
        <label>2</label>
    </ligand>
</feature>
<feature type="binding site" evidence="12">
    <location>
        <begin position="572"/>
        <end position="575"/>
    </location>
    <ligand>
        <name>GTP</name>
        <dbReference type="ChEBI" id="CHEBI:37565"/>
        <label>2</label>
    </ligand>
</feature>
<accession>A0A261FUX5</accession>
<evidence type="ECO:0000313" key="17">
    <source>
        <dbReference type="Proteomes" id="UP000216074"/>
    </source>
</evidence>
<dbReference type="FunFam" id="3.40.50.300:FF:000057">
    <property type="entry name" value="GTPase Der"/>
    <property type="match status" value="1"/>
</dbReference>
<keyword evidence="7 13" id="KW-0418">Kinase</keyword>
<keyword evidence="4 13" id="KW-0808">Transferase</keyword>
<keyword evidence="17" id="KW-1185">Reference proteome</keyword>
<evidence type="ECO:0000256" key="2">
    <source>
        <dbReference type="ARBA" id="ARBA00009427"/>
    </source>
</evidence>
<dbReference type="InterPro" id="IPR031166">
    <property type="entry name" value="G_ENGA"/>
</dbReference>
<dbReference type="CDD" id="cd02020">
    <property type="entry name" value="CMPK"/>
    <property type="match status" value="1"/>
</dbReference>
<dbReference type="GO" id="GO:0006220">
    <property type="term" value="P:pyrimidine nucleotide metabolic process"/>
    <property type="evidence" value="ECO:0007669"/>
    <property type="project" value="UniProtKB-UniRule"/>
</dbReference>
<evidence type="ECO:0000256" key="14">
    <source>
        <dbReference type="PROSITE-ProRule" id="PRU01049"/>
    </source>
</evidence>
<dbReference type="NCBIfam" id="NF002828">
    <property type="entry name" value="PRK03003.1"/>
    <property type="match status" value="1"/>
</dbReference>
<dbReference type="Pfam" id="PF14714">
    <property type="entry name" value="KH_dom-like"/>
    <property type="match status" value="1"/>
</dbReference>
<comment type="catalytic activity">
    <reaction evidence="10 13">
        <text>dCMP + ATP = dCDP + ADP</text>
        <dbReference type="Rhea" id="RHEA:25094"/>
        <dbReference type="ChEBI" id="CHEBI:30616"/>
        <dbReference type="ChEBI" id="CHEBI:57566"/>
        <dbReference type="ChEBI" id="CHEBI:58593"/>
        <dbReference type="ChEBI" id="CHEBI:456216"/>
        <dbReference type="EC" id="2.7.4.25"/>
    </reaction>
</comment>
<dbReference type="NCBIfam" id="NF007071">
    <property type="entry name" value="PRK09518.1"/>
    <property type="match status" value="1"/>
</dbReference>
<feature type="binding site" evidence="12">
    <location>
        <begin position="332"/>
        <end position="336"/>
    </location>
    <ligand>
        <name>GTP</name>
        <dbReference type="ChEBI" id="CHEBI:37565"/>
        <label>1</label>
    </ligand>
</feature>
<feature type="binding site" evidence="13">
    <location>
        <begin position="8"/>
        <end position="16"/>
    </location>
    <ligand>
        <name>ATP</name>
        <dbReference type="ChEBI" id="CHEBI:30616"/>
    </ligand>
</feature>
<dbReference type="FunFam" id="3.30.300.20:FF:000004">
    <property type="entry name" value="GTPase Der"/>
    <property type="match status" value="1"/>
</dbReference>
<keyword evidence="6 12" id="KW-0547">Nucleotide-binding</keyword>
<dbReference type="HAMAP" id="MF_00238">
    <property type="entry name" value="Cytidyl_kinase_type1"/>
    <property type="match status" value="1"/>
</dbReference>
<dbReference type="InterPro" id="IPR015946">
    <property type="entry name" value="KH_dom-like_a/b"/>
</dbReference>
<dbReference type="OrthoDB" id="9805918at2"/>
<dbReference type="AlphaFoldDB" id="A0A261FUX5"/>
<comment type="subcellular location">
    <subcellularLocation>
        <location evidence="13">Cytoplasm</location>
    </subcellularLocation>
</comment>
<dbReference type="NCBIfam" id="TIGR00231">
    <property type="entry name" value="small_GTP"/>
    <property type="match status" value="2"/>
</dbReference>
<feature type="domain" description="EngA-type G" evidence="15">
    <location>
        <begin position="279"/>
        <end position="442"/>
    </location>
</feature>
<comment type="catalytic activity">
    <reaction evidence="11 13">
        <text>CMP + ATP = CDP + ADP</text>
        <dbReference type="Rhea" id="RHEA:11600"/>
        <dbReference type="ChEBI" id="CHEBI:30616"/>
        <dbReference type="ChEBI" id="CHEBI:58069"/>
        <dbReference type="ChEBI" id="CHEBI:60377"/>
        <dbReference type="ChEBI" id="CHEBI:456216"/>
        <dbReference type="EC" id="2.7.4.25"/>
    </reaction>
</comment>
<dbReference type="InterPro" id="IPR005225">
    <property type="entry name" value="Small_GTP-bd"/>
</dbReference>
<dbReference type="PANTHER" id="PTHR43834">
    <property type="entry name" value="GTPASE DER"/>
    <property type="match status" value="1"/>
</dbReference>
<dbReference type="HAMAP" id="MF_00195">
    <property type="entry name" value="GTPase_Der"/>
    <property type="match status" value="1"/>
</dbReference>
<evidence type="ECO:0000256" key="9">
    <source>
        <dbReference type="ARBA" id="ARBA00023134"/>
    </source>
</evidence>
<evidence type="ECO:0000256" key="1">
    <source>
        <dbReference type="ARBA" id="ARBA00008279"/>
    </source>
</evidence>
<dbReference type="InterPro" id="IPR006073">
    <property type="entry name" value="GTP-bd"/>
</dbReference>
<comment type="function">
    <text evidence="12">GTPase that plays an essential role in the late steps of ribosome biogenesis.</text>
</comment>
<dbReference type="GO" id="GO:0043022">
    <property type="term" value="F:ribosome binding"/>
    <property type="evidence" value="ECO:0007669"/>
    <property type="project" value="TreeGrafter"/>
</dbReference>
<evidence type="ECO:0000256" key="8">
    <source>
        <dbReference type="ARBA" id="ARBA00022840"/>
    </source>
</evidence>
<evidence type="ECO:0000256" key="12">
    <source>
        <dbReference type="HAMAP-Rule" id="MF_00195"/>
    </source>
</evidence>
<evidence type="ECO:0000256" key="10">
    <source>
        <dbReference type="ARBA" id="ARBA00047615"/>
    </source>
</evidence>
<evidence type="ECO:0000256" key="3">
    <source>
        <dbReference type="ARBA" id="ARBA00022517"/>
    </source>
</evidence>
<dbReference type="Pfam" id="PF02224">
    <property type="entry name" value="Cytidylate_kin"/>
    <property type="match status" value="1"/>
</dbReference>
<comment type="similarity">
    <text evidence="2 13">Belongs to the cytidylate kinase family. Type 1 subfamily.</text>
</comment>
<dbReference type="RefSeq" id="WP_094730550.1">
    <property type="nucleotide sequence ID" value="NZ_MWWY01000043.1"/>
</dbReference>
<feature type="binding site" evidence="12">
    <location>
        <begin position="394"/>
        <end position="397"/>
    </location>
    <ligand>
        <name>GTP</name>
        <dbReference type="ChEBI" id="CHEBI:37565"/>
        <label>1</label>
    </ligand>
</feature>
<name>A0A261FUX5_9BIFI</name>
<sequence>MIRVAIDGPAGVGKSSTSKALAKYYGFAYLDTGAMYRACAWWCMKQGIDLDAETVDERLITETVGEFFTGGHFDITVDPDDSRVTCDGEDISEAIRSSEVSSHVSKVSNVIPVRRVLIAAQRATIAREAAVDSFSDGRGIVAEGRDITTVVAPDAEVRVLLTAREEVRQARRTGQAVTAVGADAAVGAEDVAARDKADAKVTSFMTAAEGVTTIDNSDMTFEQTLDALIELVDAAIEEQEYQQYVANLEGYDLDEADEALVANRGGVTVTGESGPKQVGVLAVIGRPNVGKSTLVNRILGRRAAVVEDTPGVTRDRVSYDAEWTGTDFKLVDTGGWEADVEGIDSAIASQAQIAMQLSDAIIFVVDAQVGLTDTDERIVKLLRASGKPVTLAVNKIDDSSNEYLSAEFWKLGLGEPYAISAMHGRGVGDLLDAALDSLKKAKKTSGFLTPTNLRRVALVGRPNVGKSSLLNQLAGEERAVVNDLAGTTRDPVDEVVRMDGEDWLFIDTAGIKRRLHKLSGAEYYSSLRTQAAIERSELALVLFDASQPVSDQDLKVMSSAVDAGRAIVLVFNKWDLMDEFDRQRMERLWKTEFERVTWAARVNLSAKTGWHTNRLTRAMREALESWDKRIPTGKLNAFLGQIQSAHPHPLRGGKQPRILFATQASTRPPRFVIFATGFLEHGYRRFIERSLREEFGFEGSPIQISVNIREKKKRK</sequence>
<keyword evidence="8 13" id="KW-0067">ATP-binding</keyword>
<dbReference type="NCBIfam" id="TIGR00017">
    <property type="entry name" value="cmk"/>
    <property type="match status" value="1"/>
</dbReference>
<evidence type="ECO:0000256" key="13">
    <source>
        <dbReference type="HAMAP-Rule" id="MF_00238"/>
    </source>
</evidence>
<reference evidence="16 17" key="1">
    <citation type="journal article" date="2017" name="BMC Genomics">
        <title>Comparative genomic and phylogenomic analyses of the Bifidobacteriaceae family.</title>
        <authorList>
            <person name="Lugli G.A."/>
            <person name="Milani C."/>
            <person name="Turroni F."/>
            <person name="Duranti S."/>
            <person name="Mancabelli L."/>
            <person name="Mangifesta M."/>
            <person name="Ferrario C."/>
            <person name="Modesto M."/>
            <person name="Mattarelli P."/>
            <person name="Jiri K."/>
            <person name="van Sinderen D."/>
            <person name="Ventura M."/>
        </authorList>
    </citation>
    <scope>NUCLEOTIDE SEQUENCE [LARGE SCALE GENOMIC DNA]</scope>
    <source>
        <strain evidence="16 17">DSM 100202</strain>
    </source>
</reference>
<comment type="caution">
    <text evidence="16">The sequence shown here is derived from an EMBL/GenBank/DDBJ whole genome shotgun (WGS) entry which is preliminary data.</text>
</comment>
<keyword evidence="13" id="KW-0963">Cytoplasm</keyword>
<dbReference type="SMR" id="A0A261FUX5"/>
<dbReference type="GO" id="GO:0042254">
    <property type="term" value="P:ribosome biogenesis"/>
    <property type="evidence" value="ECO:0007669"/>
    <property type="project" value="UniProtKB-KW"/>
</dbReference>
<dbReference type="GO" id="GO:0036430">
    <property type="term" value="F:CMP kinase activity"/>
    <property type="evidence" value="ECO:0007669"/>
    <property type="project" value="RHEA"/>
</dbReference>